<gene>
    <name evidence="1" type="ORF">MNBD_ALPHA02-2189</name>
</gene>
<sequence length="29" mass="3172">MAKNEAQLLTLTALANIFLARKRLGVESV</sequence>
<evidence type="ECO:0000313" key="1">
    <source>
        <dbReference type="EMBL" id="VAV91436.1"/>
    </source>
</evidence>
<dbReference type="EMBL" id="UOED01000067">
    <property type="protein sequence ID" value="VAV91436.1"/>
    <property type="molecule type" value="Genomic_DNA"/>
</dbReference>
<accession>A0A3B0RSH7</accession>
<proteinExistence type="predicted"/>
<name>A0A3B0RSH7_9ZZZZ</name>
<dbReference type="AlphaFoldDB" id="A0A3B0RSH7"/>
<organism evidence="1">
    <name type="scientific">hydrothermal vent metagenome</name>
    <dbReference type="NCBI Taxonomy" id="652676"/>
    <lineage>
        <taxon>unclassified sequences</taxon>
        <taxon>metagenomes</taxon>
        <taxon>ecological metagenomes</taxon>
    </lineage>
</organism>
<reference evidence="1" key="1">
    <citation type="submission" date="2018-06" db="EMBL/GenBank/DDBJ databases">
        <authorList>
            <person name="Zhirakovskaya E."/>
        </authorList>
    </citation>
    <scope>NUCLEOTIDE SEQUENCE</scope>
</reference>
<protein>
    <submittedName>
        <fullName evidence="1">Uncharacterized protein</fullName>
    </submittedName>
</protein>